<name>X0QL26_9LACO</name>
<keyword evidence="3" id="KW-1185">Reference proteome</keyword>
<evidence type="ECO:0000313" key="2">
    <source>
        <dbReference type="EMBL" id="KRM31632.1"/>
    </source>
</evidence>
<dbReference type="EMBL" id="AZGA01000077">
    <property type="protein sequence ID" value="KRM31632.1"/>
    <property type="molecule type" value="Genomic_DNA"/>
</dbReference>
<feature type="transmembrane region" description="Helical" evidence="1">
    <location>
        <begin position="125"/>
        <end position="146"/>
    </location>
</feature>
<feature type="transmembrane region" description="Helical" evidence="1">
    <location>
        <begin position="167"/>
        <end position="200"/>
    </location>
</feature>
<comment type="caution">
    <text evidence="2">The sequence shown here is derived from an EMBL/GenBank/DDBJ whole genome shotgun (WGS) entry which is preliminary data.</text>
</comment>
<keyword evidence="1" id="KW-0472">Membrane</keyword>
<reference evidence="2 3" key="1">
    <citation type="journal article" date="2015" name="Genome Announc.">
        <title>Expanding the biotechnology potential of lactobacilli through comparative genomics of 213 strains and associated genera.</title>
        <authorList>
            <person name="Sun Z."/>
            <person name="Harris H.M."/>
            <person name="McCann A."/>
            <person name="Guo C."/>
            <person name="Argimon S."/>
            <person name="Zhang W."/>
            <person name="Yang X."/>
            <person name="Jeffery I.B."/>
            <person name="Cooney J.C."/>
            <person name="Kagawa T.F."/>
            <person name="Liu W."/>
            <person name="Song Y."/>
            <person name="Salvetti E."/>
            <person name="Wrobel A."/>
            <person name="Rasinkangas P."/>
            <person name="Parkhill J."/>
            <person name="Rea M.C."/>
            <person name="O'Sullivan O."/>
            <person name="Ritari J."/>
            <person name="Douillard F.P."/>
            <person name="Paul Ross R."/>
            <person name="Yang R."/>
            <person name="Briner A.E."/>
            <person name="Felis G.E."/>
            <person name="de Vos W.M."/>
            <person name="Barrangou R."/>
            <person name="Klaenhammer T.R."/>
            <person name="Caufield P.W."/>
            <person name="Cui Y."/>
            <person name="Zhang H."/>
            <person name="O'Toole P.W."/>
        </authorList>
    </citation>
    <scope>NUCLEOTIDE SEQUENCE [LARGE SCALE GENOMIC DNA]</scope>
    <source>
        <strain evidence="2 3">DSM 18527</strain>
    </source>
</reference>
<evidence type="ECO:0000313" key="3">
    <source>
        <dbReference type="Proteomes" id="UP000051236"/>
    </source>
</evidence>
<feature type="transmembrane region" description="Helical" evidence="1">
    <location>
        <begin position="41"/>
        <end position="62"/>
    </location>
</feature>
<accession>X0QL26</accession>
<dbReference type="Proteomes" id="UP000051236">
    <property type="component" value="Unassembled WGS sequence"/>
</dbReference>
<keyword evidence="1" id="KW-1133">Transmembrane helix</keyword>
<evidence type="ECO:0000256" key="1">
    <source>
        <dbReference type="SAM" id="Phobius"/>
    </source>
</evidence>
<dbReference type="RefSeq" id="WP_035451909.1">
    <property type="nucleotide sequence ID" value="NZ_AZGA01000077.1"/>
</dbReference>
<feature type="transmembrane region" description="Helical" evidence="1">
    <location>
        <begin position="83"/>
        <end position="105"/>
    </location>
</feature>
<keyword evidence="1" id="KW-0812">Transmembrane</keyword>
<proteinExistence type="predicted"/>
<dbReference type="OrthoDB" id="9983616at2"/>
<organism evidence="2 3">
    <name type="scientific">Agrilactobacillus composti DSM 18527 = JCM 14202</name>
    <dbReference type="NCBI Taxonomy" id="1423734"/>
    <lineage>
        <taxon>Bacteria</taxon>
        <taxon>Bacillati</taxon>
        <taxon>Bacillota</taxon>
        <taxon>Bacilli</taxon>
        <taxon>Lactobacillales</taxon>
        <taxon>Lactobacillaceae</taxon>
        <taxon>Agrilactobacillus</taxon>
    </lineage>
</organism>
<dbReference type="PATRIC" id="fig|1423734.3.peg.705"/>
<protein>
    <submittedName>
        <fullName evidence="2">Uncharacterized protein</fullName>
    </submittedName>
</protein>
<feature type="transmembrane region" description="Helical" evidence="1">
    <location>
        <begin position="12"/>
        <end position="29"/>
    </location>
</feature>
<gene>
    <name evidence="2" type="ORF">FC83_GL000699</name>
</gene>
<dbReference type="AlphaFoldDB" id="X0QL26"/>
<sequence>MQSTQVIGKKHRTLALILLVLFGLLIFFQRRIILNTNATPLFLSLLYLVAGLLLMGLVVNYYKVAVHRVRPPYYKTAFLDAPHYYYMLLFLVLIAGIQLVTAWLQAQDLLGAYDLQQAMAQQSGVNLWAVRIFMVAFLPAIQQGLFNGLAFNELFVGHSLGQYFGGLVLVAILSGLFAGTAFGPMLIIQTLIGVLLGLSYLSARNLTTPILIQTISSLIFVLLYS</sequence>